<feature type="domain" description="Response regulatory" evidence="7">
    <location>
        <begin position="6"/>
        <end position="123"/>
    </location>
</feature>
<dbReference type="RefSeq" id="WP_252436827.1">
    <property type="nucleotide sequence ID" value="NZ_JAGSOV010000019.1"/>
</dbReference>
<keyword evidence="9" id="KW-1185">Reference proteome</keyword>
<dbReference type="SUPFAM" id="SSF46894">
    <property type="entry name" value="C-terminal effector domain of the bipartite response regulators"/>
    <property type="match status" value="1"/>
</dbReference>
<feature type="domain" description="HTH luxR-type" evidence="6">
    <location>
        <begin position="151"/>
        <end position="216"/>
    </location>
</feature>
<dbReference type="SUPFAM" id="SSF52172">
    <property type="entry name" value="CheY-like"/>
    <property type="match status" value="1"/>
</dbReference>
<dbReference type="InterPro" id="IPR058245">
    <property type="entry name" value="NreC/VraR/RcsB-like_REC"/>
</dbReference>
<evidence type="ECO:0000256" key="1">
    <source>
        <dbReference type="ARBA" id="ARBA00022553"/>
    </source>
</evidence>
<dbReference type="SMART" id="SM00448">
    <property type="entry name" value="REC"/>
    <property type="match status" value="1"/>
</dbReference>
<dbReference type="CDD" id="cd06170">
    <property type="entry name" value="LuxR_C_like"/>
    <property type="match status" value="1"/>
</dbReference>
<evidence type="ECO:0000256" key="5">
    <source>
        <dbReference type="PROSITE-ProRule" id="PRU00169"/>
    </source>
</evidence>
<keyword evidence="4" id="KW-0804">Transcription</keyword>
<dbReference type="PANTHER" id="PTHR43214:SF24">
    <property type="entry name" value="TRANSCRIPTIONAL REGULATORY PROTEIN NARL-RELATED"/>
    <property type="match status" value="1"/>
</dbReference>
<gene>
    <name evidence="8" type="ORF">KDL28_08425</name>
</gene>
<keyword evidence="2" id="KW-0805">Transcription regulation</keyword>
<comment type="caution">
    <text evidence="8">The sequence shown here is derived from an EMBL/GenBank/DDBJ whole genome shotgun (WGS) entry which is preliminary data.</text>
</comment>
<dbReference type="InterPro" id="IPR016032">
    <property type="entry name" value="Sig_transdc_resp-reg_C-effctor"/>
</dbReference>
<dbReference type="Pfam" id="PF00196">
    <property type="entry name" value="GerE"/>
    <property type="match status" value="1"/>
</dbReference>
<dbReference type="PROSITE" id="PS50043">
    <property type="entry name" value="HTH_LUXR_2"/>
    <property type="match status" value="1"/>
</dbReference>
<name>A0ABT0ZWH2_9PSEU</name>
<organism evidence="8 9">
    <name type="scientific">Pseudonocardia humida</name>
    <dbReference type="NCBI Taxonomy" id="2800819"/>
    <lineage>
        <taxon>Bacteria</taxon>
        <taxon>Bacillati</taxon>
        <taxon>Actinomycetota</taxon>
        <taxon>Actinomycetes</taxon>
        <taxon>Pseudonocardiales</taxon>
        <taxon>Pseudonocardiaceae</taxon>
        <taxon>Pseudonocardia</taxon>
    </lineage>
</organism>
<dbReference type="CDD" id="cd17535">
    <property type="entry name" value="REC_NarL-like"/>
    <property type="match status" value="1"/>
</dbReference>
<dbReference type="Gene3D" id="3.40.50.2300">
    <property type="match status" value="1"/>
</dbReference>
<dbReference type="SMART" id="SM00421">
    <property type="entry name" value="HTH_LUXR"/>
    <property type="match status" value="1"/>
</dbReference>
<dbReference type="InterPro" id="IPR001789">
    <property type="entry name" value="Sig_transdc_resp-reg_receiver"/>
</dbReference>
<dbReference type="PANTHER" id="PTHR43214">
    <property type="entry name" value="TWO-COMPONENT RESPONSE REGULATOR"/>
    <property type="match status" value="1"/>
</dbReference>
<dbReference type="EMBL" id="JAGSOV010000019">
    <property type="protein sequence ID" value="MCO1655081.1"/>
    <property type="molecule type" value="Genomic_DNA"/>
</dbReference>
<evidence type="ECO:0000259" key="6">
    <source>
        <dbReference type="PROSITE" id="PS50043"/>
    </source>
</evidence>
<evidence type="ECO:0000259" key="7">
    <source>
        <dbReference type="PROSITE" id="PS50110"/>
    </source>
</evidence>
<keyword evidence="3" id="KW-0238">DNA-binding</keyword>
<sequence length="222" mass="23373">MSAPIGVLVVDDQAMVRAGLAALLDAEPDIAVLAQAADGAEAVALARAHRPDVVLMDVRMPGVDGLVAARALLTGHGHRPRVVMLTTFDLDDYVYEAVRAGVSGFVLKDAPPDKLAEAVRVAAAGDALLAPSITRRMMARFGERRPVGAREAGLLAALTARERDVLRLIARGRSNAEVAAELVIAQETVKSHVGRLFAKLGVRDRAQAVVFAYESGLVEPGS</sequence>
<reference evidence="8" key="1">
    <citation type="submission" date="2021-04" db="EMBL/GenBank/DDBJ databases">
        <title>Pseudonocardia sp. nov., isolated from sandy soil of mangrove forest.</title>
        <authorList>
            <person name="Zan Z."/>
            <person name="Huang R."/>
            <person name="Liu W."/>
        </authorList>
    </citation>
    <scope>NUCLEOTIDE SEQUENCE</scope>
    <source>
        <strain evidence="8">S2-4</strain>
    </source>
</reference>
<dbReference type="Pfam" id="PF00072">
    <property type="entry name" value="Response_reg"/>
    <property type="match status" value="1"/>
</dbReference>
<feature type="modified residue" description="4-aspartylphosphate" evidence="5">
    <location>
        <position position="57"/>
    </location>
</feature>
<dbReference type="PROSITE" id="PS50110">
    <property type="entry name" value="RESPONSE_REGULATORY"/>
    <property type="match status" value="1"/>
</dbReference>
<protein>
    <submittedName>
        <fullName evidence="8">Response regulator transcription factor</fullName>
    </submittedName>
</protein>
<evidence type="ECO:0000256" key="2">
    <source>
        <dbReference type="ARBA" id="ARBA00023015"/>
    </source>
</evidence>
<dbReference type="Proteomes" id="UP001165283">
    <property type="component" value="Unassembled WGS sequence"/>
</dbReference>
<dbReference type="InterPro" id="IPR039420">
    <property type="entry name" value="WalR-like"/>
</dbReference>
<evidence type="ECO:0000313" key="9">
    <source>
        <dbReference type="Proteomes" id="UP001165283"/>
    </source>
</evidence>
<dbReference type="PRINTS" id="PR00038">
    <property type="entry name" value="HTHLUXR"/>
</dbReference>
<keyword evidence="1 5" id="KW-0597">Phosphoprotein</keyword>
<dbReference type="InterPro" id="IPR011006">
    <property type="entry name" value="CheY-like_superfamily"/>
</dbReference>
<proteinExistence type="predicted"/>
<evidence type="ECO:0000313" key="8">
    <source>
        <dbReference type="EMBL" id="MCO1655081.1"/>
    </source>
</evidence>
<dbReference type="InterPro" id="IPR000792">
    <property type="entry name" value="Tscrpt_reg_LuxR_C"/>
</dbReference>
<accession>A0ABT0ZWH2</accession>
<evidence type="ECO:0000256" key="4">
    <source>
        <dbReference type="ARBA" id="ARBA00023163"/>
    </source>
</evidence>
<evidence type="ECO:0000256" key="3">
    <source>
        <dbReference type="ARBA" id="ARBA00023125"/>
    </source>
</evidence>
<dbReference type="PROSITE" id="PS00622">
    <property type="entry name" value="HTH_LUXR_1"/>
    <property type="match status" value="1"/>
</dbReference>